<name>A0A856MD52_9CYAN</name>
<feature type="repeat" description="WD" evidence="3">
    <location>
        <begin position="685"/>
        <end position="717"/>
    </location>
</feature>
<dbReference type="Gene3D" id="2.130.10.10">
    <property type="entry name" value="YVTN repeat-like/Quinoprotein amine dehydrogenase"/>
    <property type="match status" value="5"/>
</dbReference>
<dbReference type="RefSeq" id="WP_171975376.1">
    <property type="nucleotide sequence ID" value="NZ_CAWOXK010000001.1"/>
</dbReference>
<accession>A0A856MD52</accession>
<feature type="coiled-coil region" evidence="4">
    <location>
        <begin position="425"/>
        <end position="464"/>
    </location>
</feature>
<dbReference type="InterPro" id="IPR001680">
    <property type="entry name" value="WD40_rpt"/>
</dbReference>
<feature type="repeat" description="WD" evidence="3">
    <location>
        <begin position="1107"/>
        <end position="1141"/>
    </location>
</feature>
<dbReference type="Gene3D" id="3.40.50.300">
    <property type="entry name" value="P-loop containing nucleotide triphosphate hydrolases"/>
    <property type="match status" value="1"/>
</dbReference>
<dbReference type="SUPFAM" id="SSF52540">
    <property type="entry name" value="P-loop containing nucleoside triphosphate hydrolases"/>
    <property type="match status" value="1"/>
</dbReference>
<keyword evidence="5" id="KW-1133">Transmembrane helix</keyword>
<feature type="repeat" description="WD" evidence="3">
    <location>
        <begin position="644"/>
        <end position="678"/>
    </location>
</feature>
<feature type="repeat" description="WD" evidence="3">
    <location>
        <begin position="767"/>
        <end position="798"/>
    </location>
</feature>
<dbReference type="PROSITE" id="PS00678">
    <property type="entry name" value="WD_REPEATS_1"/>
    <property type="match status" value="1"/>
</dbReference>
<feature type="transmembrane region" description="Helical" evidence="5">
    <location>
        <begin position="464"/>
        <end position="486"/>
    </location>
</feature>
<dbReference type="InterPro" id="IPR027417">
    <property type="entry name" value="P-loop_NTPase"/>
</dbReference>
<evidence type="ECO:0000313" key="7">
    <source>
        <dbReference type="Proteomes" id="UP000503129"/>
    </source>
</evidence>
<dbReference type="InterPro" id="IPR019775">
    <property type="entry name" value="WD40_repeat_CS"/>
</dbReference>
<evidence type="ECO:0000313" key="6">
    <source>
        <dbReference type="EMBL" id="QDL06967.1"/>
    </source>
</evidence>
<dbReference type="SMART" id="SM00320">
    <property type="entry name" value="WD40"/>
    <property type="match status" value="14"/>
</dbReference>
<dbReference type="Pfam" id="PF14516">
    <property type="entry name" value="AAA_35"/>
    <property type="match status" value="1"/>
</dbReference>
<evidence type="ECO:0000256" key="1">
    <source>
        <dbReference type="ARBA" id="ARBA00022574"/>
    </source>
</evidence>
<dbReference type="InterPro" id="IPR036322">
    <property type="entry name" value="WD40_repeat_dom_sf"/>
</dbReference>
<sequence length="1183" mass="131635">MRYQVGGSLRSDDPNYVIRQADEKLYASLKAGDFCYVLNSRQMGKSSLLQRTSSRLRKEGHSCAYLDVTRLGSENTTLEQWYKGIIVGLFYDLNLAEHVNFKQWWESCAGISPVQKLDQFVEEVLLPNVQNERILIFIDEIDSFLSLSFPVSDFFAWIRHCYNQQAHDSKFQRLGFALFGVASPSDLIADKRRTPFNIGTAIELCGFQPHEATPLLKGLEEVVSQSEAVLREIIYWSGGQPFLTQKLCQLIVRTALDTSSRIIDLPPASAADWVEKLVRSHIIQHWESKDEPEHLRTIRDRLLFNEQRAGRLLGLYQQVLQAQENQTSGVLTDDSREQTELLLSGLVEKHNGYLKIKNPIYRSVFDSEWVVRQLDNLRPYSQAFNAWVASGYQDESRLLRGRALQEVLDWIGRKSLSDLDYRFLAASQELERRETEQRLKAERLREAEARLASERKSARRQRQLLAVVSLALIVSTVLGVITLIAYRESALNEVRVTAVASNANFTSNQHLDALVQAIQARTKFQRLWLLDPSTKSALDQQTRNVLEQAIYGADEVNSIVAHEGGALAVDLSKDGKWIASGGTDRTVRLWKRDGTLVHILPHNLTINAGIYSVQFSPDSQRVAAAGLDGVVQLWSVDGTPLATMKGHTAGVWQVSFSPDGQIIASASGDQTIKLWKLDGTLIKTLKGHKAAVWRFAFSPDGEIMASCSVDGTIKFWSREGNLIRTIPVSKATVWAIAFSPDGQTLVTGSADKLVRLWSREGKLLKTFVGHTAEVNQVVFSRQGQTIASASGDKTVKLWWPDGTLRRTLLGHRSQVQAIAFSSDGQMIASSSYDGTVKLWKDSPFLHRLYGHQDVVWRVVYAPGTRSNESLLASVAGQEIKLWRADGSLVKTVVLDRSQLYDGVFSPDGQTLALATASSDIKLLNLANNKTAILRGHNNAILSLAYSPNGQFLVSGGEDRTIKLWQSNASFNFQLSQTIQAHSARIWDLVFSPDGQFIASASADGTIKLWTWKDVNHQALQLDKTLKRHKSAIWGVAISPDSQHIVSAGRDGQLLLWNRNGKLVQAFEGVSVGLTKVAFSPDGQTIAAGVMDNTIKIWTLKGTLLATLSGHNGGVAALVFSPDGKTLASGSYDQTAIVWDLQQILHRDLVKYGCEWVRDYLKTHTAVEDGLSKAAIQKDRFLCK</sequence>
<evidence type="ECO:0000256" key="5">
    <source>
        <dbReference type="SAM" id="Phobius"/>
    </source>
</evidence>
<dbReference type="PANTHER" id="PTHR19848:SF8">
    <property type="entry name" value="F-BOX AND WD REPEAT DOMAIN CONTAINING 7"/>
    <property type="match status" value="1"/>
</dbReference>
<feature type="repeat" description="WD" evidence="3">
    <location>
        <begin position="933"/>
        <end position="965"/>
    </location>
</feature>
<dbReference type="AlphaFoldDB" id="A0A856MD52"/>
<dbReference type="CDD" id="cd00200">
    <property type="entry name" value="WD40"/>
    <property type="match status" value="2"/>
</dbReference>
<evidence type="ECO:0000256" key="3">
    <source>
        <dbReference type="PROSITE-ProRule" id="PRU00221"/>
    </source>
</evidence>
<keyword evidence="1 3" id="KW-0853">WD repeat</keyword>
<feature type="repeat" description="WD" evidence="3">
    <location>
        <begin position="726"/>
        <end position="758"/>
    </location>
</feature>
<dbReference type="SUPFAM" id="SSF50978">
    <property type="entry name" value="WD40 repeat-like"/>
    <property type="match status" value="2"/>
</dbReference>
<feature type="repeat" description="WD" evidence="3">
    <location>
        <begin position="610"/>
        <end position="637"/>
    </location>
</feature>
<proteinExistence type="predicted"/>
<dbReference type="KEGG" id="bsen:DP114_02725"/>
<gene>
    <name evidence="6" type="ORF">DP114_02725</name>
</gene>
<keyword evidence="5" id="KW-0472">Membrane</keyword>
<feature type="repeat" description="WD" evidence="3">
    <location>
        <begin position="808"/>
        <end position="840"/>
    </location>
</feature>
<keyword evidence="7" id="KW-1185">Reference proteome</keyword>
<dbReference type="EMBL" id="CP030118">
    <property type="protein sequence ID" value="QDL06967.1"/>
    <property type="molecule type" value="Genomic_DNA"/>
</dbReference>
<feature type="repeat" description="WD" evidence="3">
    <location>
        <begin position="559"/>
        <end position="591"/>
    </location>
</feature>
<dbReference type="PRINTS" id="PR00320">
    <property type="entry name" value="GPROTEINBRPT"/>
</dbReference>
<dbReference type="PROSITE" id="PS50082">
    <property type="entry name" value="WD_REPEATS_2"/>
    <property type="match status" value="12"/>
</dbReference>
<feature type="repeat" description="WD" evidence="3">
    <location>
        <begin position="1066"/>
        <end position="1100"/>
    </location>
</feature>
<evidence type="ECO:0008006" key="8">
    <source>
        <dbReference type="Google" id="ProtNLM"/>
    </source>
</evidence>
<evidence type="ECO:0000256" key="4">
    <source>
        <dbReference type="SAM" id="Coils"/>
    </source>
</evidence>
<protein>
    <recommendedName>
        <fullName evidence="8">WD40 repeat-containing protein</fullName>
    </recommendedName>
</protein>
<dbReference type="Pfam" id="PF00400">
    <property type="entry name" value="WD40"/>
    <property type="match status" value="12"/>
</dbReference>
<organism evidence="6 7">
    <name type="scientific">Brasilonema sennae CENA114</name>
    <dbReference type="NCBI Taxonomy" id="415709"/>
    <lineage>
        <taxon>Bacteria</taxon>
        <taxon>Bacillati</taxon>
        <taxon>Cyanobacteriota</taxon>
        <taxon>Cyanophyceae</taxon>
        <taxon>Nostocales</taxon>
        <taxon>Scytonemataceae</taxon>
        <taxon>Brasilonema</taxon>
        <taxon>Bromeliae group (in: Brasilonema)</taxon>
    </lineage>
</organism>
<keyword evidence="4" id="KW-0175">Coiled coil</keyword>
<feature type="repeat" description="WD" evidence="3">
    <location>
        <begin position="1025"/>
        <end position="1057"/>
    </location>
</feature>
<evidence type="ECO:0000256" key="2">
    <source>
        <dbReference type="ARBA" id="ARBA00022737"/>
    </source>
</evidence>
<keyword evidence="5" id="KW-0812">Transmembrane</keyword>
<dbReference type="InterPro" id="IPR020472">
    <property type="entry name" value="WD40_PAC1"/>
</dbReference>
<dbReference type="InterPro" id="IPR015943">
    <property type="entry name" value="WD40/YVTN_repeat-like_dom_sf"/>
</dbReference>
<dbReference type="PANTHER" id="PTHR19848">
    <property type="entry name" value="WD40 REPEAT PROTEIN"/>
    <property type="match status" value="1"/>
</dbReference>
<dbReference type="PROSITE" id="PS50294">
    <property type="entry name" value="WD_REPEATS_REGION"/>
    <property type="match status" value="11"/>
</dbReference>
<keyword evidence="2" id="KW-0677">Repeat</keyword>
<reference evidence="6 7" key="1">
    <citation type="submission" date="2018-06" db="EMBL/GenBank/DDBJ databases">
        <title>Comparative genomics of Brasilonema spp. strains.</title>
        <authorList>
            <person name="Alvarenga D.O."/>
            <person name="Fiore M.F."/>
            <person name="Varani A.M."/>
        </authorList>
    </citation>
    <scope>NUCLEOTIDE SEQUENCE [LARGE SCALE GENOMIC DNA]</scope>
    <source>
        <strain evidence="6 7">CENA114</strain>
    </source>
</reference>
<feature type="repeat" description="WD" evidence="3">
    <location>
        <begin position="978"/>
        <end position="1009"/>
    </location>
</feature>
<dbReference type="Proteomes" id="UP000503129">
    <property type="component" value="Chromosome"/>
</dbReference>